<dbReference type="InterPro" id="IPR029052">
    <property type="entry name" value="Metallo-depent_PP-like"/>
</dbReference>
<reference evidence="2" key="1">
    <citation type="journal article" date="2022" name="Int. J. Syst. Evol. Microbiol.">
        <title>Prevotella lacticifex sp. nov., isolated from the rumen of cows.</title>
        <authorList>
            <person name="Shinkai T."/>
            <person name="Ikeyama N."/>
            <person name="Kumagai M."/>
            <person name="Ohmori H."/>
            <person name="Sakamoto M."/>
            <person name="Ohkuma M."/>
            <person name="Mitsumori M."/>
        </authorList>
    </citation>
    <scope>NUCLEOTIDE SEQUENCE</scope>
    <source>
        <strain evidence="2">R5076</strain>
    </source>
</reference>
<gene>
    <name evidence="2" type="ORF">PRLR5076_05360</name>
</gene>
<dbReference type="EMBL" id="BPUB01000001">
    <property type="protein sequence ID" value="GJG57685.1"/>
    <property type="molecule type" value="Genomic_DNA"/>
</dbReference>
<evidence type="ECO:0000313" key="3">
    <source>
        <dbReference type="Proteomes" id="UP000825483"/>
    </source>
</evidence>
<evidence type="ECO:0000259" key="1">
    <source>
        <dbReference type="Pfam" id="PF00149"/>
    </source>
</evidence>
<comment type="caution">
    <text evidence="2">The sequence shown here is derived from an EMBL/GenBank/DDBJ whole genome shotgun (WGS) entry which is preliminary data.</text>
</comment>
<dbReference type="Proteomes" id="UP000825483">
    <property type="component" value="Unassembled WGS sequence"/>
</dbReference>
<dbReference type="SUPFAM" id="SSF56300">
    <property type="entry name" value="Metallo-dependent phosphatases"/>
    <property type="match status" value="1"/>
</dbReference>
<dbReference type="AlphaFoldDB" id="A0A9R1C7Y8"/>
<dbReference type="Pfam" id="PF00149">
    <property type="entry name" value="Metallophos"/>
    <property type="match status" value="1"/>
</dbReference>
<sequence>MLAEGIIFPEIHGRDFWKSVLCKDCGWETDTYIFLGDFFDPYKFEHISVPEAIDNFQQLMEAVKTLKSNGKEVVMLIGNHDAHYINWIFDKHIGGVRKSRYYADKIRSLLTSIPNFTHSLAYDMVIVNKRILFTHAGVIPSWYNVHKNLIGDLTAENLNKLTYSEGGWLSLSDASWARGGYDDTGSCIYADLSDHFTDDGSVLPIPNYDYQIFGHTQQEKNPVINNRFAMLDCRQAFALTADMTFHRI</sequence>
<evidence type="ECO:0000313" key="2">
    <source>
        <dbReference type="EMBL" id="GJG57685.1"/>
    </source>
</evidence>
<dbReference type="GeneID" id="72468587"/>
<feature type="domain" description="Calcineurin-like phosphoesterase" evidence="1">
    <location>
        <begin position="29"/>
        <end position="217"/>
    </location>
</feature>
<protein>
    <recommendedName>
        <fullName evidence="1">Calcineurin-like phosphoesterase domain-containing protein</fullName>
    </recommendedName>
</protein>
<keyword evidence="3" id="KW-1185">Reference proteome</keyword>
<name>A0A9R1C7Y8_9BACT</name>
<proteinExistence type="predicted"/>
<dbReference type="RefSeq" id="WP_223929947.1">
    <property type="nucleotide sequence ID" value="NZ_BPTU01000006.1"/>
</dbReference>
<dbReference type="InterPro" id="IPR004843">
    <property type="entry name" value="Calcineurin-like_PHP"/>
</dbReference>
<dbReference type="Gene3D" id="3.60.21.10">
    <property type="match status" value="1"/>
</dbReference>
<organism evidence="2 3">
    <name type="scientific">Prevotella lacticifex</name>
    <dbReference type="NCBI Taxonomy" id="2854755"/>
    <lineage>
        <taxon>Bacteria</taxon>
        <taxon>Pseudomonadati</taxon>
        <taxon>Bacteroidota</taxon>
        <taxon>Bacteroidia</taxon>
        <taxon>Bacteroidales</taxon>
        <taxon>Prevotellaceae</taxon>
        <taxon>Prevotella</taxon>
    </lineage>
</organism>
<dbReference type="GO" id="GO:0016787">
    <property type="term" value="F:hydrolase activity"/>
    <property type="evidence" value="ECO:0007669"/>
    <property type="project" value="InterPro"/>
</dbReference>
<accession>A0A9R1C7Y8</accession>